<dbReference type="Proteomes" id="UP000502823">
    <property type="component" value="Unassembled WGS sequence"/>
</dbReference>
<evidence type="ECO:0000256" key="2">
    <source>
        <dbReference type="SAM" id="Phobius"/>
    </source>
</evidence>
<keyword evidence="2" id="KW-1133">Transmembrane helix</keyword>
<comment type="caution">
    <text evidence="3">The sequence shown here is derived from an EMBL/GenBank/DDBJ whole genome shotgun (WGS) entry which is preliminary data.</text>
</comment>
<dbReference type="PANTHER" id="PTHR39951:SF2">
    <property type="entry name" value="IP05660P"/>
    <property type="match status" value="1"/>
</dbReference>
<evidence type="ECO:0000313" key="3">
    <source>
        <dbReference type="EMBL" id="GFG29828.1"/>
    </source>
</evidence>
<dbReference type="OrthoDB" id="7677333at2759"/>
<proteinExistence type="predicted"/>
<keyword evidence="2" id="KW-0472">Membrane</keyword>
<dbReference type="PANTHER" id="PTHR39951">
    <property type="entry name" value="FI22632P1"/>
    <property type="match status" value="1"/>
</dbReference>
<evidence type="ECO:0000313" key="4">
    <source>
        <dbReference type="Proteomes" id="UP000502823"/>
    </source>
</evidence>
<dbReference type="AlphaFoldDB" id="A0A6L2PHB3"/>
<accession>A0A6L2PHB3</accession>
<keyword evidence="4" id="KW-1185">Reference proteome</keyword>
<dbReference type="EMBL" id="BLKM01010328">
    <property type="protein sequence ID" value="GFG29828.1"/>
    <property type="molecule type" value="Genomic_DNA"/>
</dbReference>
<name>A0A6L2PHB3_COPFO</name>
<dbReference type="InParanoid" id="A0A6L2PHB3"/>
<evidence type="ECO:0000256" key="1">
    <source>
        <dbReference type="SAM" id="MobiDB-lite"/>
    </source>
</evidence>
<organism evidence="3 4">
    <name type="scientific">Coptotermes formosanus</name>
    <name type="common">Formosan subterranean termite</name>
    <dbReference type="NCBI Taxonomy" id="36987"/>
    <lineage>
        <taxon>Eukaryota</taxon>
        <taxon>Metazoa</taxon>
        <taxon>Ecdysozoa</taxon>
        <taxon>Arthropoda</taxon>
        <taxon>Hexapoda</taxon>
        <taxon>Insecta</taxon>
        <taxon>Pterygota</taxon>
        <taxon>Neoptera</taxon>
        <taxon>Polyneoptera</taxon>
        <taxon>Dictyoptera</taxon>
        <taxon>Blattodea</taxon>
        <taxon>Blattoidea</taxon>
        <taxon>Termitoidae</taxon>
        <taxon>Rhinotermitidae</taxon>
        <taxon>Coptotermes</taxon>
    </lineage>
</organism>
<sequence>MRQTAFPNVKLRSQLLTGTINGLSPQSCLCTTMEGTSRVLLTVIVVLMISPLSSWSGVIRQLIQQNLAGLPENFKVVSWKFDPDVAYRRRAEFEDKHGVHGQKLIARLGQGEDGHQEERRLRQIERDREAGYPHVND</sequence>
<reference evidence="4" key="1">
    <citation type="submission" date="2020-01" db="EMBL/GenBank/DDBJ databases">
        <title>Draft genome sequence of the Termite Coptotermes fromosanus.</title>
        <authorList>
            <person name="Itakura S."/>
            <person name="Yosikawa Y."/>
            <person name="Umezawa K."/>
        </authorList>
    </citation>
    <scope>NUCLEOTIDE SEQUENCE [LARGE SCALE GENOMIC DNA]</scope>
</reference>
<gene>
    <name evidence="3" type="ORF">Cfor_02792</name>
</gene>
<feature type="transmembrane region" description="Helical" evidence="2">
    <location>
        <begin position="39"/>
        <end position="58"/>
    </location>
</feature>
<keyword evidence="2" id="KW-0812">Transmembrane</keyword>
<feature type="compositionally biased region" description="Basic and acidic residues" evidence="1">
    <location>
        <begin position="110"/>
        <end position="137"/>
    </location>
</feature>
<protein>
    <submittedName>
        <fullName evidence="3">Uncharacterized protein</fullName>
    </submittedName>
</protein>
<feature type="region of interest" description="Disordered" evidence="1">
    <location>
        <begin position="107"/>
        <end position="137"/>
    </location>
</feature>